<feature type="region of interest" description="Disordered" evidence="2">
    <location>
        <begin position="1"/>
        <end position="54"/>
    </location>
</feature>
<feature type="compositionally biased region" description="Basic and acidic residues" evidence="2">
    <location>
        <begin position="25"/>
        <end position="44"/>
    </location>
</feature>
<sequence length="361" mass="39792">MSVATEKPVPETRSILAPTGNRVRVFGEQRGKEEMRKKSGEKPKKLVSKSPAKPAAEAAATAFARCNVSADRSSDSSSSSSSSSSSRGSDVKSGESVGSRRIKNSNGVVKAAKVVPDGVEALTLRLSPAVPLIVKRCDWITLNSEQLYTSFHDEEWGVPVHDDTKLFELLVFSQALAELSWPMILSKRSIFRKFFNDFDPTSVANIDDERLLSMKLHGSTLLSEPKLRAIVDNAKQLLKIQQEFGSFSNYCWRFVNHKPIKSGFRYARQVPAKTPKSELISKDLIQKGFRCVGPTVVYSFMQVAGLVNDHLITCFRYNECSHRPEKDPRPQLGGREVVPPGVAAGEKCTSDNSCPQSKPST</sequence>
<gene>
    <name evidence="3" type="ORF">Sangu_2322200</name>
</gene>
<feature type="binding site" evidence="1">
    <location>
        <position position="310"/>
    </location>
    <ligand>
        <name>Zn(2+)</name>
        <dbReference type="ChEBI" id="CHEBI:29105"/>
    </ligand>
</feature>
<feature type="compositionally biased region" description="Low complexity" evidence="2">
    <location>
        <begin position="70"/>
        <end position="88"/>
    </location>
</feature>
<organism evidence="3">
    <name type="scientific">Sesamum angustifolium</name>
    <dbReference type="NCBI Taxonomy" id="2727405"/>
    <lineage>
        <taxon>Eukaryota</taxon>
        <taxon>Viridiplantae</taxon>
        <taxon>Streptophyta</taxon>
        <taxon>Embryophyta</taxon>
        <taxon>Tracheophyta</taxon>
        <taxon>Spermatophyta</taxon>
        <taxon>Magnoliopsida</taxon>
        <taxon>eudicotyledons</taxon>
        <taxon>Gunneridae</taxon>
        <taxon>Pentapetalae</taxon>
        <taxon>asterids</taxon>
        <taxon>lamiids</taxon>
        <taxon>Lamiales</taxon>
        <taxon>Pedaliaceae</taxon>
        <taxon>Sesamum</taxon>
    </lineage>
</organism>
<reference evidence="3" key="1">
    <citation type="submission" date="2020-06" db="EMBL/GenBank/DDBJ databases">
        <authorList>
            <person name="Li T."/>
            <person name="Hu X."/>
            <person name="Zhang T."/>
            <person name="Song X."/>
            <person name="Zhang H."/>
            <person name="Dai N."/>
            <person name="Sheng W."/>
            <person name="Hou X."/>
            <person name="Wei L."/>
        </authorList>
    </citation>
    <scope>NUCLEOTIDE SEQUENCE</scope>
    <source>
        <strain evidence="3">G01</strain>
        <tissue evidence="3">Leaf</tissue>
    </source>
</reference>
<dbReference type="GO" id="GO:0046872">
    <property type="term" value="F:metal ion binding"/>
    <property type="evidence" value="ECO:0007669"/>
    <property type="project" value="UniProtKB-KW"/>
</dbReference>
<feature type="binding site" evidence="1">
    <location>
        <position position="137"/>
    </location>
    <ligand>
        <name>Zn(2+)</name>
        <dbReference type="ChEBI" id="CHEBI:29105"/>
    </ligand>
</feature>
<evidence type="ECO:0000256" key="2">
    <source>
        <dbReference type="SAM" id="MobiDB-lite"/>
    </source>
</evidence>
<feature type="region of interest" description="Disordered" evidence="2">
    <location>
        <begin position="70"/>
        <end position="99"/>
    </location>
</feature>
<dbReference type="PANTHER" id="PTHR31116:SF25">
    <property type="entry name" value="DNA GLYCOSYLASE SUPERFAMILY PROTEIN"/>
    <property type="match status" value="1"/>
</dbReference>
<dbReference type="GO" id="GO:0006284">
    <property type="term" value="P:base-excision repair"/>
    <property type="evidence" value="ECO:0007669"/>
    <property type="project" value="InterPro"/>
</dbReference>
<feature type="binding site" evidence="1">
    <location>
        <position position="314"/>
    </location>
    <ligand>
        <name>Zn(2+)</name>
        <dbReference type="ChEBI" id="CHEBI:29105"/>
    </ligand>
</feature>
<accession>A0AAW2L7D9</accession>
<dbReference type="InterPro" id="IPR011257">
    <property type="entry name" value="DNA_glycosylase"/>
</dbReference>
<evidence type="ECO:0000256" key="1">
    <source>
        <dbReference type="PIRSR" id="PIRSR605019-1"/>
    </source>
</evidence>
<dbReference type="AlphaFoldDB" id="A0AAW2L7D9"/>
<name>A0AAW2L7D9_9LAMI</name>
<feature type="binding site" evidence="1">
    <location>
        <position position="152"/>
    </location>
    <ligand>
        <name>Zn(2+)</name>
        <dbReference type="ChEBI" id="CHEBI:29105"/>
    </ligand>
</feature>
<dbReference type="GO" id="GO:0008725">
    <property type="term" value="F:DNA-3-methyladenine glycosylase activity"/>
    <property type="evidence" value="ECO:0007669"/>
    <property type="project" value="InterPro"/>
</dbReference>
<dbReference type="PANTHER" id="PTHR31116">
    <property type="entry name" value="OS04G0501200 PROTEIN"/>
    <property type="match status" value="1"/>
</dbReference>
<dbReference type="InterPro" id="IPR005019">
    <property type="entry name" value="Adenine_glyco"/>
</dbReference>
<dbReference type="Pfam" id="PF03352">
    <property type="entry name" value="Adenine_glyco"/>
    <property type="match status" value="1"/>
</dbReference>
<keyword evidence="1" id="KW-0479">Metal-binding</keyword>
<dbReference type="Gene3D" id="1.10.340.30">
    <property type="entry name" value="Hypothetical protein, domain 2"/>
    <property type="match status" value="1"/>
</dbReference>
<dbReference type="EMBL" id="JACGWK010000015">
    <property type="protein sequence ID" value="KAL0314778.1"/>
    <property type="molecule type" value="Genomic_DNA"/>
</dbReference>
<proteinExistence type="predicted"/>
<dbReference type="SUPFAM" id="SSF48150">
    <property type="entry name" value="DNA-glycosylase"/>
    <property type="match status" value="1"/>
</dbReference>
<protein>
    <submittedName>
        <fullName evidence="3">GMP synthase [glutamine-hydrolyzing]</fullName>
    </submittedName>
</protein>
<keyword evidence="1" id="KW-0862">Zinc</keyword>
<feature type="region of interest" description="Disordered" evidence="2">
    <location>
        <begin position="322"/>
        <end position="361"/>
    </location>
</feature>
<reference evidence="3" key="2">
    <citation type="journal article" date="2024" name="Plant">
        <title>Genomic evolution and insights into agronomic trait innovations of Sesamum species.</title>
        <authorList>
            <person name="Miao H."/>
            <person name="Wang L."/>
            <person name="Qu L."/>
            <person name="Liu H."/>
            <person name="Sun Y."/>
            <person name="Le M."/>
            <person name="Wang Q."/>
            <person name="Wei S."/>
            <person name="Zheng Y."/>
            <person name="Lin W."/>
            <person name="Duan Y."/>
            <person name="Cao H."/>
            <person name="Xiong S."/>
            <person name="Wang X."/>
            <person name="Wei L."/>
            <person name="Li C."/>
            <person name="Ma Q."/>
            <person name="Ju M."/>
            <person name="Zhao R."/>
            <person name="Li G."/>
            <person name="Mu C."/>
            <person name="Tian Q."/>
            <person name="Mei H."/>
            <person name="Zhang T."/>
            <person name="Gao T."/>
            <person name="Zhang H."/>
        </authorList>
    </citation>
    <scope>NUCLEOTIDE SEQUENCE</scope>
    <source>
        <strain evidence="3">G01</strain>
    </source>
</reference>
<evidence type="ECO:0000313" key="3">
    <source>
        <dbReference type="EMBL" id="KAL0314778.1"/>
    </source>
</evidence>
<feature type="compositionally biased region" description="Polar residues" evidence="2">
    <location>
        <begin position="350"/>
        <end position="361"/>
    </location>
</feature>
<comment type="caution">
    <text evidence="3">The sequence shown here is derived from an EMBL/GenBank/DDBJ whole genome shotgun (WGS) entry which is preliminary data.</text>
</comment>